<keyword evidence="2" id="KW-1185">Reference proteome</keyword>
<evidence type="ECO:0000313" key="1">
    <source>
        <dbReference type="EMBL" id="KAH9529131.1"/>
    </source>
</evidence>
<dbReference type="Proteomes" id="UP000790347">
    <property type="component" value="Unassembled WGS sequence"/>
</dbReference>
<organism evidence="1 2">
    <name type="scientific">Dermatophagoides farinae</name>
    <name type="common">American house dust mite</name>
    <dbReference type="NCBI Taxonomy" id="6954"/>
    <lineage>
        <taxon>Eukaryota</taxon>
        <taxon>Metazoa</taxon>
        <taxon>Ecdysozoa</taxon>
        <taxon>Arthropoda</taxon>
        <taxon>Chelicerata</taxon>
        <taxon>Arachnida</taxon>
        <taxon>Acari</taxon>
        <taxon>Acariformes</taxon>
        <taxon>Sarcoptiformes</taxon>
        <taxon>Astigmata</taxon>
        <taxon>Psoroptidia</taxon>
        <taxon>Analgoidea</taxon>
        <taxon>Pyroglyphidae</taxon>
        <taxon>Dermatophagoidinae</taxon>
        <taxon>Dermatophagoides</taxon>
    </lineage>
</organism>
<reference evidence="1" key="1">
    <citation type="submission" date="2013-05" db="EMBL/GenBank/DDBJ databases">
        <authorList>
            <person name="Yim A.K.Y."/>
            <person name="Chan T.F."/>
            <person name="Ji K.M."/>
            <person name="Liu X.Y."/>
            <person name="Zhou J.W."/>
            <person name="Li R.Q."/>
            <person name="Yang K.Y."/>
            <person name="Li J."/>
            <person name="Li M."/>
            <person name="Law P.T.W."/>
            <person name="Wu Y.L."/>
            <person name="Cai Z.L."/>
            <person name="Qin H."/>
            <person name="Bao Y."/>
            <person name="Leung R.K.K."/>
            <person name="Ng P.K.S."/>
            <person name="Zou J."/>
            <person name="Zhong X.J."/>
            <person name="Ran P.X."/>
            <person name="Zhong N.S."/>
            <person name="Liu Z.G."/>
            <person name="Tsui S.K.W."/>
        </authorList>
    </citation>
    <scope>NUCLEOTIDE SEQUENCE</scope>
    <source>
        <strain evidence="1">Derf</strain>
        <tissue evidence="1">Whole organism</tissue>
    </source>
</reference>
<dbReference type="EMBL" id="ASGP02000001">
    <property type="protein sequence ID" value="KAH9529131.1"/>
    <property type="molecule type" value="Genomic_DNA"/>
</dbReference>
<proteinExistence type="predicted"/>
<comment type="caution">
    <text evidence="1">The sequence shown here is derived from an EMBL/GenBank/DDBJ whole genome shotgun (WGS) entry which is preliminary data.</text>
</comment>
<name>A0A922IET7_DERFA</name>
<reference evidence="1" key="2">
    <citation type="journal article" date="2022" name="Res Sq">
        <title>Comparative Genomics Reveals Insights into the Divergent Evolution of Astigmatic Mites and Household Pest Adaptations.</title>
        <authorList>
            <person name="Xiong Q."/>
            <person name="Wan A.T.-Y."/>
            <person name="Liu X.-Y."/>
            <person name="Fung C.S.-H."/>
            <person name="Xiao X."/>
            <person name="Malainual N."/>
            <person name="Hou J."/>
            <person name="Wang L."/>
            <person name="Wang M."/>
            <person name="Yang K."/>
            <person name="Cui Y."/>
            <person name="Leung E."/>
            <person name="Nong W."/>
            <person name="Shin S.-K."/>
            <person name="Au S."/>
            <person name="Jeong K.Y."/>
            <person name="Chew F.T."/>
            <person name="Hui J."/>
            <person name="Leung T.F."/>
            <person name="Tungtrongchitr A."/>
            <person name="Zhong N."/>
            <person name="Liu Z."/>
            <person name="Tsui S."/>
        </authorList>
    </citation>
    <scope>NUCLEOTIDE SEQUENCE</scope>
    <source>
        <strain evidence="1">Derf</strain>
        <tissue evidence="1">Whole organism</tissue>
    </source>
</reference>
<accession>A0A922IET7</accession>
<dbReference type="AlphaFoldDB" id="A0A922IET7"/>
<protein>
    <submittedName>
        <fullName evidence="1">Uncharacterized protein</fullName>
    </submittedName>
</protein>
<gene>
    <name evidence="1" type="ORF">DERF_003033</name>
</gene>
<evidence type="ECO:0000313" key="2">
    <source>
        <dbReference type="Proteomes" id="UP000790347"/>
    </source>
</evidence>
<sequence length="97" mass="11233">MDRLANLKQQQTSSTSKINLFDGFGPKINCTVVIINDIKTLKDNGIRYKNQKIFPQRMSSIDDEVIVVIKLYNRTLWQEISQNYGENLKIKMNINAL</sequence>